<dbReference type="EMBL" id="RCHS01003265">
    <property type="protein sequence ID" value="RMX42798.1"/>
    <property type="molecule type" value="Genomic_DNA"/>
</dbReference>
<reference evidence="1 2" key="1">
    <citation type="journal article" date="2018" name="Sci. Rep.">
        <title>Comparative analysis of the Pocillopora damicornis genome highlights role of immune system in coral evolution.</title>
        <authorList>
            <person name="Cunning R."/>
            <person name="Bay R.A."/>
            <person name="Gillette P."/>
            <person name="Baker A.C."/>
            <person name="Traylor-Knowles N."/>
        </authorList>
    </citation>
    <scope>NUCLEOTIDE SEQUENCE [LARGE SCALE GENOMIC DNA]</scope>
    <source>
        <strain evidence="1">RSMAS</strain>
        <tissue evidence="1">Whole animal</tissue>
    </source>
</reference>
<dbReference type="Proteomes" id="UP000275408">
    <property type="component" value="Unassembled WGS sequence"/>
</dbReference>
<comment type="caution">
    <text evidence="1">The sequence shown here is derived from an EMBL/GenBank/DDBJ whole genome shotgun (WGS) entry which is preliminary data.</text>
</comment>
<organism evidence="1 2">
    <name type="scientific">Pocillopora damicornis</name>
    <name type="common">Cauliflower coral</name>
    <name type="synonym">Millepora damicornis</name>
    <dbReference type="NCBI Taxonomy" id="46731"/>
    <lineage>
        <taxon>Eukaryota</taxon>
        <taxon>Metazoa</taxon>
        <taxon>Cnidaria</taxon>
        <taxon>Anthozoa</taxon>
        <taxon>Hexacorallia</taxon>
        <taxon>Scleractinia</taxon>
        <taxon>Astrocoeniina</taxon>
        <taxon>Pocilloporidae</taxon>
        <taxon>Pocillopora</taxon>
    </lineage>
</organism>
<accession>A0A3M6TNB1</accession>
<protein>
    <submittedName>
        <fullName evidence="1">Uncharacterized protein</fullName>
    </submittedName>
</protein>
<gene>
    <name evidence="1" type="ORF">pdam_00021843</name>
</gene>
<evidence type="ECO:0000313" key="2">
    <source>
        <dbReference type="Proteomes" id="UP000275408"/>
    </source>
</evidence>
<name>A0A3M6TNB1_POCDA</name>
<feature type="non-terminal residue" evidence="1">
    <location>
        <position position="1"/>
    </location>
</feature>
<sequence length="208" mass="22086">RGGSGVSGGCGNALESHSKFNLGIAKLSPPELRLNGDLDDELAELGNPVYIDMGPLLSVGSLVPVSGLGFTSPVQFISLKRVECIPLERDCSEVALNIEALDDVETKFDRGEVVVNASGPAKEFCCSVTAINGSSPAIEVSMAETPESLCASVKSDSDCENGPASLFFKYDSQSEMNFIGTIKAGVYIQHLLKDLYCPVEKNQYTISL</sequence>
<proteinExistence type="predicted"/>
<evidence type="ECO:0000313" key="1">
    <source>
        <dbReference type="EMBL" id="RMX42798.1"/>
    </source>
</evidence>
<keyword evidence="2" id="KW-1185">Reference proteome</keyword>
<dbReference type="AlphaFoldDB" id="A0A3M6TNB1"/>
<feature type="non-terminal residue" evidence="1">
    <location>
        <position position="208"/>
    </location>
</feature>